<keyword evidence="1" id="KW-1133">Transmembrane helix</keyword>
<dbReference type="AlphaFoldDB" id="A0A5B8MKW1"/>
<keyword evidence="1" id="KW-0472">Membrane</keyword>
<feature type="transmembrane region" description="Helical" evidence="1">
    <location>
        <begin position="200"/>
        <end position="229"/>
    </location>
</feature>
<organism evidence="2 3">
    <name type="scientific">Chloropicon primus</name>
    <dbReference type="NCBI Taxonomy" id="1764295"/>
    <lineage>
        <taxon>Eukaryota</taxon>
        <taxon>Viridiplantae</taxon>
        <taxon>Chlorophyta</taxon>
        <taxon>Chloropicophyceae</taxon>
        <taxon>Chloropicales</taxon>
        <taxon>Chloropicaceae</taxon>
        <taxon>Chloropicon</taxon>
    </lineage>
</organism>
<gene>
    <name evidence="2" type="ORF">A3770_04p34290</name>
</gene>
<feature type="transmembrane region" description="Helical" evidence="1">
    <location>
        <begin position="121"/>
        <end position="144"/>
    </location>
</feature>
<reference evidence="2 3" key="1">
    <citation type="submission" date="2018-07" db="EMBL/GenBank/DDBJ databases">
        <title>The complete nuclear genome of the prasinophyte Chloropicon primus (CCMP1205).</title>
        <authorList>
            <person name="Pombert J.-F."/>
            <person name="Otis C."/>
            <person name="Turmel M."/>
            <person name="Lemieux C."/>
        </authorList>
    </citation>
    <scope>NUCLEOTIDE SEQUENCE [LARGE SCALE GENOMIC DNA]</scope>
    <source>
        <strain evidence="2 3">CCMP1205</strain>
    </source>
</reference>
<feature type="transmembrane region" description="Helical" evidence="1">
    <location>
        <begin position="156"/>
        <end position="179"/>
    </location>
</feature>
<dbReference type="EMBL" id="CP031037">
    <property type="protein sequence ID" value="QDZ20911.1"/>
    <property type="molecule type" value="Genomic_DNA"/>
</dbReference>
<dbReference type="InterPro" id="IPR022051">
    <property type="entry name" value="DUF3611"/>
</dbReference>
<dbReference type="STRING" id="1764295.A0A5B8MKW1"/>
<dbReference type="PANTHER" id="PTHR34548">
    <property type="entry name" value="PROTEIN TIC 21, CHLOROPLASTIC"/>
    <property type="match status" value="1"/>
</dbReference>
<evidence type="ECO:0000313" key="2">
    <source>
        <dbReference type="EMBL" id="QDZ20911.1"/>
    </source>
</evidence>
<accession>A0A5B8MKW1</accession>
<name>A0A5B8MKW1_9CHLO</name>
<keyword evidence="3" id="KW-1185">Reference proteome</keyword>
<dbReference type="Pfam" id="PF12263">
    <property type="entry name" value="DUF3611"/>
    <property type="match status" value="1"/>
</dbReference>
<proteinExistence type="predicted"/>
<dbReference type="OrthoDB" id="5900at2759"/>
<dbReference type="PANTHER" id="PTHR34548:SF2">
    <property type="entry name" value="PROTEIN TIC 21, CHLOROPLASTIC"/>
    <property type="match status" value="1"/>
</dbReference>
<dbReference type="Proteomes" id="UP000316726">
    <property type="component" value="Chromosome 4"/>
</dbReference>
<evidence type="ECO:0000256" key="1">
    <source>
        <dbReference type="SAM" id="Phobius"/>
    </source>
</evidence>
<keyword evidence="1" id="KW-0812">Transmembrane</keyword>
<sequence>MSDRKGLLSEQLSGSVAQLRRVSFGREKNHAEIKQIFSQGSPTMGRSTIFGCSPPVRASNPVPSDSKFLNNSSFNTISSPSLESTMKSTCRATTNGAGGRKEDSAKENLGKVGALLKKCGWFGFWGQFALITVSAVMTVFSVIFTKPSSVAAKLSLYLVLIGVLAGFFSTYWTFGYVQLSRKIRRSVKDVRSAPKKAGVLRNLSVGISGNILGMGTTLLGMQAVVGFLVAKTLANATANPFLSGGAGSWNPVLALDVFLVQAATNCLLSHFMSLCMNMWLQNTVKAV</sequence>
<protein>
    <submittedName>
        <fullName evidence="2">Uncharacterized protein</fullName>
    </submittedName>
</protein>
<evidence type="ECO:0000313" key="3">
    <source>
        <dbReference type="Proteomes" id="UP000316726"/>
    </source>
</evidence>